<dbReference type="SUPFAM" id="SSF53822">
    <property type="entry name" value="Periplasmic binding protein-like I"/>
    <property type="match status" value="1"/>
</dbReference>
<sequence>MRTDRDTWTVAMVVPLRGPAGLFGPSCEAITGLAAHELNESGGVLGREVRYEIVDGGAPPAEVARRVGALVATGAVDAVSGWHISSVRNALAPVVAGRVPYAYTSLYEGGERRPGIFCTGETPRLQVAPALRWLRDHLGVRRWFVAGDDYVWPRLSTVAVRGFVRELGLRVEAEAFVGLGAGDMARLVRRVEASACDAVLMLLVGDDAVRFNREFARRGLHERVLRYSPLMEENMLLASGAAATRNLFVSAAYFRSLAGADALDLVGRYTGLHGSTAPALNNAAESCYEGLHTLAHLMRRAGSAELPALNAALDGAAYHGPRGTVEFRGGLARQPVHLAVADGYDFDVVTRL</sequence>
<protein>
    <submittedName>
        <fullName evidence="4">Transcriptional regulator</fullName>
    </submittedName>
</protein>
<dbReference type="Pfam" id="PF13458">
    <property type="entry name" value="Peripla_BP_6"/>
    <property type="match status" value="1"/>
</dbReference>
<keyword evidence="5" id="KW-1185">Reference proteome</keyword>
<dbReference type="PANTHER" id="PTHR47628">
    <property type="match status" value="1"/>
</dbReference>
<dbReference type="PANTHER" id="PTHR47628:SF1">
    <property type="entry name" value="ALIPHATIC AMIDASE EXPRESSION-REGULATING PROTEIN"/>
    <property type="match status" value="1"/>
</dbReference>
<evidence type="ECO:0000259" key="3">
    <source>
        <dbReference type="Pfam" id="PF13458"/>
    </source>
</evidence>
<dbReference type="AlphaFoldDB" id="R1FYW4"/>
<dbReference type="eggNOG" id="COG0683">
    <property type="taxonomic scope" value="Bacteria"/>
</dbReference>
<comment type="caution">
    <text evidence="4">The sequence shown here is derived from an EMBL/GenBank/DDBJ whole genome shotgun (WGS) entry which is preliminary data.</text>
</comment>
<evidence type="ECO:0000256" key="2">
    <source>
        <dbReference type="ARBA" id="ARBA00022729"/>
    </source>
</evidence>
<feature type="domain" description="Leucine-binding protein" evidence="3">
    <location>
        <begin position="7"/>
        <end position="337"/>
    </location>
</feature>
<organism evidence="4 5">
    <name type="scientific">Amycolatopsis vancoresmycina DSM 44592</name>
    <dbReference type="NCBI Taxonomy" id="1292037"/>
    <lineage>
        <taxon>Bacteria</taxon>
        <taxon>Bacillati</taxon>
        <taxon>Actinomycetota</taxon>
        <taxon>Actinomycetes</taxon>
        <taxon>Pseudonocardiales</taxon>
        <taxon>Pseudonocardiaceae</taxon>
        <taxon>Amycolatopsis</taxon>
    </lineage>
</organism>
<keyword evidence="2" id="KW-0732">Signal</keyword>
<dbReference type="PATRIC" id="fig|1292037.4.peg.5931"/>
<dbReference type="InterPro" id="IPR028081">
    <property type="entry name" value="Leu-bd"/>
</dbReference>
<gene>
    <name evidence="4" type="ORF">H480_31546</name>
</gene>
<name>R1FYW4_9PSEU</name>
<dbReference type="Proteomes" id="UP000014139">
    <property type="component" value="Unassembled WGS sequence"/>
</dbReference>
<dbReference type="CDD" id="cd06358">
    <property type="entry name" value="PBP1_NHase"/>
    <property type="match status" value="1"/>
</dbReference>
<evidence type="ECO:0000256" key="1">
    <source>
        <dbReference type="ARBA" id="ARBA00010062"/>
    </source>
</evidence>
<dbReference type="EMBL" id="AOUO01000507">
    <property type="protein sequence ID" value="EOD64493.1"/>
    <property type="molecule type" value="Genomic_DNA"/>
</dbReference>
<dbReference type="InterPro" id="IPR028082">
    <property type="entry name" value="Peripla_BP_I"/>
</dbReference>
<accession>R1FYW4</accession>
<reference evidence="4 5" key="1">
    <citation type="submission" date="2013-02" db="EMBL/GenBank/DDBJ databases">
        <title>Draft genome sequence of Amycolatopsis vancoresmycina strain DSM 44592T.</title>
        <authorList>
            <person name="Kumar S."/>
            <person name="Kaur N."/>
            <person name="Kaur C."/>
            <person name="Raghava G.P.S."/>
            <person name="Mayilraj S."/>
        </authorList>
    </citation>
    <scope>NUCLEOTIDE SEQUENCE [LARGE SCALE GENOMIC DNA]</scope>
    <source>
        <strain evidence="4 5">DSM 44592</strain>
    </source>
</reference>
<evidence type="ECO:0000313" key="5">
    <source>
        <dbReference type="Proteomes" id="UP000014139"/>
    </source>
</evidence>
<evidence type="ECO:0000313" key="4">
    <source>
        <dbReference type="EMBL" id="EOD64493.1"/>
    </source>
</evidence>
<proteinExistence type="inferred from homology"/>
<dbReference type="Gene3D" id="3.40.50.2300">
    <property type="match status" value="2"/>
</dbReference>
<comment type="similarity">
    <text evidence="1">Belongs to the leucine-binding protein family.</text>
</comment>